<dbReference type="Proteomes" id="UP000234366">
    <property type="component" value="Chromosome"/>
</dbReference>
<dbReference type="KEGG" id="bsia:CWD84_20825"/>
<protein>
    <recommendedName>
        <fullName evidence="1">Endonuclease GajA/Old nuclease/RecF-like AAA domain-containing protein</fullName>
    </recommendedName>
</protein>
<dbReference type="RefSeq" id="WP_060963720.1">
    <property type="nucleotide sequence ID" value="NZ_CP025001.1"/>
</dbReference>
<evidence type="ECO:0000313" key="3">
    <source>
        <dbReference type="Proteomes" id="UP000234366"/>
    </source>
</evidence>
<gene>
    <name evidence="2" type="ORF">CWD84_20825</name>
</gene>
<evidence type="ECO:0000259" key="1">
    <source>
        <dbReference type="Pfam" id="PF13175"/>
    </source>
</evidence>
<dbReference type="PANTHER" id="PTHR43581:SF4">
    <property type="entry name" value="ATP_GTP PHOSPHATASE"/>
    <property type="match status" value="1"/>
</dbReference>
<keyword evidence="3" id="KW-1185">Reference proteome</keyword>
<dbReference type="InterPro" id="IPR051396">
    <property type="entry name" value="Bact_Antivir_Def_Nuclease"/>
</dbReference>
<dbReference type="PANTHER" id="PTHR43581">
    <property type="entry name" value="ATP/GTP PHOSPHATASE"/>
    <property type="match status" value="1"/>
</dbReference>
<feature type="domain" description="Endonuclease GajA/Old nuclease/RecF-like AAA" evidence="1">
    <location>
        <begin position="1"/>
        <end position="369"/>
    </location>
</feature>
<proteinExistence type="predicted"/>
<dbReference type="AlphaFoldDB" id="A0AAI8HRY4"/>
<dbReference type="InterPro" id="IPR041685">
    <property type="entry name" value="AAA_GajA/Old/RecF-like"/>
</dbReference>
<accession>A0AAI8HRY4</accession>
<evidence type="ECO:0000313" key="2">
    <source>
        <dbReference type="EMBL" id="AUJ79071.1"/>
    </source>
</evidence>
<dbReference type="SUPFAM" id="SSF52540">
    <property type="entry name" value="P-loop containing nucleoside triphosphate hydrolases"/>
    <property type="match status" value="1"/>
</dbReference>
<organism evidence="2 3">
    <name type="scientific">Bacillus siamensis</name>
    <dbReference type="NCBI Taxonomy" id="659243"/>
    <lineage>
        <taxon>Bacteria</taxon>
        <taxon>Bacillati</taxon>
        <taxon>Bacillota</taxon>
        <taxon>Bacilli</taxon>
        <taxon>Bacillales</taxon>
        <taxon>Bacillaceae</taxon>
        <taxon>Bacillus</taxon>
        <taxon>Bacillus amyloliquefaciens group</taxon>
    </lineage>
</organism>
<dbReference type="Gene3D" id="3.40.50.300">
    <property type="entry name" value="P-loop containing nucleotide triphosphate hydrolases"/>
    <property type="match status" value="1"/>
</dbReference>
<reference evidence="2 3" key="1">
    <citation type="submission" date="2017-11" db="EMBL/GenBank/DDBJ databases">
        <title>Genome sequence and genome mining of multiple bioactive secondary metabolites from a deep sea-derived Bacillus siamensis SCSIO 05746.</title>
        <authorList>
            <person name="Pan H.-Q."/>
            <person name="Ju J.-H."/>
        </authorList>
    </citation>
    <scope>NUCLEOTIDE SEQUENCE [LARGE SCALE GENOMIC DNA]</scope>
    <source>
        <strain evidence="2 3">SCSIO 05746</strain>
    </source>
</reference>
<dbReference type="Pfam" id="PF13175">
    <property type="entry name" value="AAA_15"/>
    <property type="match status" value="1"/>
</dbReference>
<name>A0AAI8HRY4_9BACI</name>
<dbReference type="InterPro" id="IPR027417">
    <property type="entry name" value="P-loop_NTPase"/>
</dbReference>
<dbReference type="EMBL" id="CP025001">
    <property type="protein sequence ID" value="AUJ79071.1"/>
    <property type="molecule type" value="Genomic_DNA"/>
</dbReference>
<sequence length="588" mass="67910">MLISNACIKGYRNLKNVDLKLNRLVIFIGENNSGKSNLLKAITLPFLNNEIGNVGKNLGWHDINNDLKNTYFNFIKINLEKIKDSEIDIKDFVSIIPFVSVMVTFEPEGADEYYVRKWNNYLDDGKLLYQIEYRYFVENPKQLLEHITKILADKCEDDVDNMKLNLLPIEMFKYSIVVPTTNEQVAFNDLTSFKYNSLAAERDDFSYKNTKLGSQALVNLLHNKLGDEQKVKVEESYGKFFDDLKEISNLEGIFNWQEISEIENAKEFFDQISLLPNMPSINSLLNNVRLGIGEEYLYSQGLGYRNLIYLLVMMNSLEVNSDIALNILTVEEPEAHLCISNERLLASFINSTIKSSKQMQLFISTHSSEYLNKLELNNVTIVKEGKAFSLTGVAGKEDLEYLAKKPNLDFLKFLFSRRCILVEGPSEEMLIKSYLSFQKNVLNDIEVISLHKGFKNMLDIWLKVNDGTSNRIGIIRDFDDQPKAQLSHEEYNDNHSIFVTTTTEYTLEPEFVKTNKNFEKLKKYFSEEYGWKDDEIKSPDALSDKWRTAKTDIMLNFCQDFGMGHLKDISLPKHIEKVLKFLQSGVKE</sequence>